<organism evidence="1 2">
    <name type="scientific">Parabacteroides distasonis</name>
    <dbReference type="NCBI Taxonomy" id="823"/>
    <lineage>
        <taxon>Bacteria</taxon>
        <taxon>Pseudomonadati</taxon>
        <taxon>Bacteroidota</taxon>
        <taxon>Bacteroidia</taxon>
        <taxon>Bacteroidales</taxon>
        <taxon>Tannerellaceae</taxon>
        <taxon>Parabacteroides</taxon>
    </lineage>
</organism>
<proteinExistence type="predicted"/>
<evidence type="ECO:0000313" key="1">
    <source>
        <dbReference type="EMBL" id="OUP16823.1"/>
    </source>
</evidence>
<protein>
    <submittedName>
        <fullName evidence="1">Uncharacterized protein</fullName>
    </submittedName>
</protein>
<dbReference type="RefSeq" id="WP_087345608.1">
    <property type="nucleotide sequence ID" value="NZ_CP157380.1"/>
</dbReference>
<gene>
    <name evidence="1" type="ORF">B5F32_14720</name>
</gene>
<comment type="caution">
    <text evidence="1">The sequence shown here is derived from an EMBL/GenBank/DDBJ whole genome shotgun (WGS) entry which is preliminary data.</text>
</comment>
<reference evidence="2" key="1">
    <citation type="submission" date="2017-04" db="EMBL/GenBank/DDBJ databases">
        <title>Function of individual gut microbiota members based on whole genome sequencing of pure cultures obtained from chicken caecum.</title>
        <authorList>
            <person name="Medvecky M."/>
            <person name="Cejkova D."/>
            <person name="Polansky O."/>
            <person name="Karasova D."/>
            <person name="Kubasova T."/>
            <person name="Cizek A."/>
            <person name="Rychlik I."/>
        </authorList>
    </citation>
    <scope>NUCLEOTIDE SEQUENCE [LARGE SCALE GENOMIC DNA]</scope>
    <source>
        <strain evidence="2">An199</strain>
    </source>
</reference>
<sequence length="110" mass="12242">MKHLICILFAAMISVCAIAQEKKTYCEIVGDGNFKGDKVKVEIVFGDNVDNAIKSQTDQVKAAKFNSMVDALNFMAKQGWELEQTYAIPETSGMNRGCIFHYVLSLKISE</sequence>
<accession>A0A1Y4I9C0</accession>
<dbReference type="EMBL" id="NFJX01000014">
    <property type="protein sequence ID" value="OUP16823.1"/>
    <property type="molecule type" value="Genomic_DNA"/>
</dbReference>
<dbReference type="AlphaFoldDB" id="A0A1Y4I9C0"/>
<dbReference type="Proteomes" id="UP000195950">
    <property type="component" value="Unassembled WGS sequence"/>
</dbReference>
<name>A0A1Y4I9C0_PARDI</name>
<evidence type="ECO:0000313" key="2">
    <source>
        <dbReference type="Proteomes" id="UP000195950"/>
    </source>
</evidence>